<keyword evidence="2" id="KW-1003">Cell membrane</keyword>
<dbReference type="GO" id="GO:0005886">
    <property type="term" value="C:plasma membrane"/>
    <property type="evidence" value="ECO:0007669"/>
    <property type="project" value="UniProtKB-SubCell"/>
</dbReference>
<dbReference type="GO" id="GO:0022857">
    <property type="term" value="F:transmembrane transporter activity"/>
    <property type="evidence" value="ECO:0007669"/>
    <property type="project" value="InterPro"/>
</dbReference>
<evidence type="ECO:0000256" key="1">
    <source>
        <dbReference type="ARBA" id="ARBA00004651"/>
    </source>
</evidence>
<keyword evidence="4 7" id="KW-1133">Transmembrane helix</keyword>
<evidence type="ECO:0000256" key="7">
    <source>
        <dbReference type="SAM" id="Phobius"/>
    </source>
</evidence>
<evidence type="ECO:0000256" key="3">
    <source>
        <dbReference type="ARBA" id="ARBA00022692"/>
    </source>
</evidence>
<dbReference type="GO" id="GO:0015744">
    <property type="term" value="P:succinate transport"/>
    <property type="evidence" value="ECO:0007669"/>
    <property type="project" value="TreeGrafter"/>
</dbReference>
<feature type="domain" description="Threonine/serine exporter-like N-terminal" evidence="8">
    <location>
        <begin position="16"/>
        <end position="252"/>
    </location>
</feature>
<evidence type="ECO:0000313" key="9">
    <source>
        <dbReference type="EMBL" id="PWG82503.1"/>
    </source>
</evidence>
<evidence type="ECO:0000256" key="2">
    <source>
        <dbReference type="ARBA" id="ARBA00022475"/>
    </source>
</evidence>
<evidence type="ECO:0000256" key="5">
    <source>
        <dbReference type="ARBA" id="ARBA00023136"/>
    </source>
</evidence>
<evidence type="ECO:0000256" key="4">
    <source>
        <dbReference type="ARBA" id="ARBA00022989"/>
    </source>
</evidence>
<dbReference type="PANTHER" id="PTHR34390:SF2">
    <property type="entry name" value="SUCCINATE TRANSPORTER SUBUNIT YJJP-RELATED"/>
    <property type="match status" value="1"/>
</dbReference>
<keyword evidence="10" id="KW-1185">Reference proteome</keyword>
<dbReference type="InterPro" id="IPR010619">
    <property type="entry name" value="ThrE-like_N"/>
</dbReference>
<dbReference type="EMBL" id="QEAS01000001">
    <property type="protein sequence ID" value="PWG82503.1"/>
    <property type="molecule type" value="Genomic_DNA"/>
</dbReference>
<comment type="caution">
    <text evidence="9">The sequence shown here is derived from an EMBL/GenBank/DDBJ whole genome shotgun (WGS) entry which is preliminary data.</text>
</comment>
<reference evidence="9 10" key="1">
    <citation type="submission" date="2018-04" db="EMBL/GenBank/DDBJ databases">
        <title>Pedobacter chongqingensis sp. nov., isolated from a rottenly hemp rope.</title>
        <authorList>
            <person name="Cai Y."/>
        </authorList>
    </citation>
    <scope>NUCLEOTIDE SEQUENCE [LARGE SCALE GENOMIC DNA]</scope>
    <source>
        <strain evidence="9 10">FJ4-8</strain>
    </source>
</reference>
<keyword evidence="5 7" id="KW-0472">Membrane</keyword>
<dbReference type="InterPro" id="IPR050539">
    <property type="entry name" value="ThrE_Dicarb/AminoAcid_Exp"/>
</dbReference>
<gene>
    <name evidence="9" type="ORF">DDR33_01150</name>
</gene>
<feature type="transmembrane region" description="Helical" evidence="7">
    <location>
        <begin position="172"/>
        <end position="190"/>
    </location>
</feature>
<evidence type="ECO:0000259" key="8">
    <source>
        <dbReference type="Pfam" id="PF06738"/>
    </source>
</evidence>
<name>A0A2U2PM74_9SPHI</name>
<evidence type="ECO:0000313" key="10">
    <source>
        <dbReference type="Proteomes" id="UP000245647"/>
    </source>
</evidence>
<dbReference type="Pfam" id="PF06738">
    <property type="entry name" value="ThrE"/>
    <property type="match status" value="1"/>
</dbReference>
<comment type="similarity">
    <text evidence="6">Belongs to the ThrE exporter (TC 2.A.79) family.</text>
</comment>
<feature type="transmembrane region" description="Helical" evidence="7">
    <location>
        <begin position="196"/>
        <end position="216"/>
    </location>
</feature>
<evidence type="ECO:0000256" key="6">
    <source>
        <dbReference type="ARBA" id="ARBA00034125"/>
    </source>
</evidence>
<dbReference type="PANTHER" id="PTHR34390">
    <property type="entry name" value="UPF0442 PROTEIN YJJB-RELATED"/>
    <property type="match status" value="1"/>
</dbReference>
<keyword evidence="3 7" id="KW-0812">Transmembrane</keyword>
<accession>A0A2U2PM74</accession>
<dbReference type="Proteomes" id="UP000245647">
    <property type="component" value="Unassembled WGS sequence"/>
</dbReference>
<dbReference type="OrthoDB" id="9813917at2"/>
<proteinExistence type="inferred from homology"/>
<dbReference type="AlphaFoldDB" id="A0A2U2PM74"/>
<sequence>MTSNLKNTEIKELGDTLLHIGALLLSAGASTGRTRNTITRISDSFGYNTEFVISNRTLLLSLNDENDEYFFNSLKRSSPHGVNFTLLVGISHLSWQAVEDKLSVQEINERLSRLVALPHYTRWIVLTLVGLAGSSFCRVNGGEALDMLTVFVATVAGLFVRQEAVRLKFNSYMCVYFGALTASLIAGAAVKFGMGYTHLPAFATSVLFLIPGVPLINTFSDMIEGNLQNAIIRGMNGLIISFAIGLGLLTSTFIYQL</sequence>
<comment type="subcellular location">
    <subcellularLocation>
        <location evidence="1">Cell membrane</location>
        <topology evidence="1">Multi-pass membrane protein</topology>
    </subcellularLocation>
</comment>
<dbReference type="RefSeq" id="WP_109413922.1">
    <property type="nucleotide sequence ID" value="NZ_QEAS01000001.1"/>
</dbReference>
<feature type="transmembrane region" description="Helical" evidence="7">
    <location>
        <begin position="237"/>
        <end position="255"/>
    </location>
</feature>
<organism evidence="9 10">
    <name type="scientific">Pararcticibacter amylolyticus</name>
    <dbReference type="NCBI Taxonomy" id="2173175"/>
    <lineage>
        <taxon>Bacteria</taxon>
        <taxon>Pseudomonadati</taxon>
        <taxon>Bacteroidota</taxon>
        <taxon>Sphingobacteriia</taxon>
        <taxon>Sphingobacteriales</taxon>
        <taxon>Sphingobacteriaceae</taxon>
        <taxon>Pararcticibacter</taxon>
    </lineage>
</organism>
<protein>
    <submittedName>
        <fullName evidence="9">Threonine/serine exporter</fullName>
    </submittedName>
</protein>